<comment type="caution">
    <text evidence="2">The sequence shown here is derived from an EMBL/GenBank/DDBJ whole genome shotgun (WGS) entry which is preliminary data.</text>
</comment>
<accession>A0ABR0MKN5</accession>
<sequence>MHAKLTFVAYSSDLNKMEFKFNESLSHILWLDFGFCYFSFLTDPQDVIMFTAMAVEAARMREETRRMTELLRSLQAALREKAKEYEMLKKKKQRMVAKEAVKLKMVDDFMLFLDAIDENGGTNALNFDEKAMMNSILNLMKGGDNGGFAADEGKKEA</sequence>
<reference evidence="2 3" key="1">
    <citation type="submission" date="2023-03" db="EMBL/GenBank/DDBJ databases">
        <title>WGS of Gossypium arboreum.</title>
        <authorList>
            <person name="Yu D."/>
        </authorList>
    </citation>
    <scope>NUCLEOTIDE SEQUENCE [LARGE SCALE GENOMIC DNA]</scope>
    <source>
        <tissue evidence="2">Leaf</tissue>
    </source>
</reference>
<organism evidence="2 3">
    <name type="scientific">Gossypium arboreum</name>
    <name type="common">Tree cotton</name>
    <name type="synonym">Gossypium nanking</name>
    <dbReference type="NCBI Taxonomy" id="29729"/>
    <lineage>
        <taxon>Eukaryota</taxon>
        <taxon>Viridiplantae</taxon>
        <taxon>Streptophyta</taxon>
        <taxon>Embryophyta</taxon>
        <taxon>Tracheophyta</taxon>
        <taxon>Spermatophyta</taxon>
        <taxon>Magnoliopsida</taxon>
        <taxon>eudicotyledons</taxon>
        <taxon>Gunneridae</taxon>
        <taxon>Pentapetalae</taxon>
        <taxon>rosids</taxon>
        <taxon>malvids</taxon>
        <taxon>Malvales</taxon>
        <taxon>Malvaceae</taxon>
        <taxon>Malvoideae</taxon>
        <taxon>Gossypium</taxon>
    </lineage>
</organism>
<protein>
    <submittedName>
        <fullName evidence="2">Uncharacterized protein</fullName>
    </submittedName>
</protein>
<proteinExistence type="predicted"/>
<evidence type="ECO:0000313" key="3">
    <source>
        <dbReference type="Proteomes" id="UP001358586"/>
    </source>
</evidence>
<dbReference type="EMBL" id="JARKNE010000013">
    <property type="protein sequence ID" value="KAK5772924.1"/>
    <property type="molecule type" value="Genomic_DNA"/>
</dbReference>
<keyword evidence="3" id="KW-1185">Reference proteome</keyword>
<evidence type="ECO:0000256" key="1">
    <source>
        <dbReference type="SAM" id="Coils"/>
    </source>
</evidence>
<dbReference type="Proteomes" id="UP001358586">
    <property type="component" value="Chromosome 13"/>
</dbReference>
<feature type="coiled-coil region" evidence="1">
    <location>
        <begin position="57"/>
        <end position="98"/>
    </location>
</feature>
<keyword evidence="1" id="KW-0175">Coiled coil</keyword>
<name>A0ABR0MKN5_GOSAR</name>
<gene>
    <name evidence="2" type="ORF">PVK06_049226</name>
</gene>
<evidence type="ECO:0000313" key="2">
    <source>
        <dbReference type="EMBL" id="KAK5772924.1"/>
    </source>
</evidence>